<evidence type="ECO:0000259" key="19">
    <source>
        <dbReference type="SMART" id="SM00474"/>
    </source>
</evidence>
<dbReference type="FunFam" id="3.30.420.10:FF:000026">
    <property type="entry name" value="DNA polymerase I"/>
    <property type="match status" value="1"/>
</dbReference>
<dbReference type="SMART" id="SM00279">
    <property type="entry name" value="HhH2"/>
    <property type="match status" value="1"/>
</dbReference>
<comment type="similarity">
    <text evidence="1 18">Belongs to the DNA polymerase type-A family.</text>
</comment>
<dbReference type="InterPro" id="IPR036279">
    <property type="entry name" value="5-3_exonuclease_C_sf"/>
</dbReference>
<dbReference type="Gene3D" id="3.30.420.10">
    <property type="entry name" value="Ribonuclease H-like superfamily/Ribonuclease H"/>
    <property type="match status" value="1"/>
</dbReference>
<keyword evidence="5 18" id="KW-0808">Transferase</keyword>
<protein>
    <recommendedName>
        <fullName evidence="4 17">DNA polymerase I</fullName>
        <ecNumber evidence="3 17">2.7.7.7</ecNumber>
    </recommendedName>
</protein>
<evidence type="ECO:0000256" key="3">
    <source>
        <dbReference type="ARBA" id="ARBA00012417"/>
    </source>
</evidence>
<dbReference type="PROSITE" id="PS00447">
    <property type="entry name" value="DNA_POLYMERASE_A"/>
    <property type="match status" value="1"/>
</dbReference>
<evidence type="ECO:0000256" key="10">
    <source>
        <dbReference type="ARBA" id="ARBA00022801"/>
    </source>
</evidence>
<comment type="caution">
    <text evidence="22">The sequence shown here is derived from an EMBL/GenBank/DDBJ whole genome shotgun (WGS) entry which is preliminary data.</text>
</comment>
<dbReference type="GO" id="GO:0006302">
    <property type="term" value="P:double-strand break repair"/>
    <property type="evidence" value="ECO:0007669"/>
    <property type="project" value="TreeGrafter"/>
</dbReference>
<evidence type="ECO:0000256" key="1">
    <source>
        <dbReference type="ARBA" id="ARBA00007705"/>
    </source>
</evidence>
<dbReference type="GO" id="GO:0006261">
    <property type="term" value="P:DNA-templated DNA replication"/>
    <property type="evidence" value="ECO:0007669"/>
    <property type="project" value="UniProtKB-UniRule"/>
</dbReference>
<dbReference type="Gene3D" id="3.40.50.1010">
    <property type="entry name" value="5'-nuclease"/>
    <property type="match status" value="1"/>
</dbReference>
<gene>
    <name evidence="18 22" type="primary">polA</name>
    <name evidence="22" type="ORF">N5923_03755</name>
</gene>
<dbReference type="CDD" id="cd08637">
    <property type="entry name" value="DNA_pol_A_pol_I_C"/>
    <property type="match status" value="1"/>
</dbReference>
<evidence type="ECO:0000256" key="7">
    <source>
        <dbReference type="ARBA" id="ARBA00022705"/>
    </source>
</evidence>
<name>A0A9J6PRD0_9GAMM</name>
<reference evidence="22" key="1">
    <citation type="submission" date="2022-09" db="EMBL/GenBank/DDBJ databases">
        <title>Winslowiella arboricola sp. nov., isolated from bleeding cankers on broadleaf hosts.</title>
        <authorList>
            <person name="Brady C."/>
            <person name="Kaur S."/>
            <person name="Crampton B."/>
            <person name="Maddock D."/>
            <person name="Arnold D."/>
            <person name="Denman S."/>
        </authorList>
    </citation>
    <scope>NUCLEOTIDE SEQUENCE</scope>
    <source>
        <strain evidence="22">BAC 15a-03b</strain>
    </source>
</reference>
<dbReference type="NCBIfam" id="TIGR00593">
    <property type="entry name" value="pola"/>
    <property type="match status" value="1"/>
</dbReference>
<keyword evidence="12 18" id="KW-0239">DNA-directed DNA polymerase</keyword>
<evidence type="ECO:0000256" key="2">
    <source>
        <dbReference type="ARBA" id="ARBA00011541"/>
    </source>
</evidence>
<dbReference type="SMART" id="SM00475">
    <property type="entry name" value="53EXOc"/>
    <property type="match status" value="1"/>
</dbReference>
<keyword evidence="14 18" id="KW-0234">DNA repair</keyword>
<dbReference type="PRINTS" id="PR00868">
    <property type="entry name" value="DNAPOLI"/>
</dbReference>
<evidence type="ECO:0000256" key="17">
    <source>
        <dbReference type="NCBIfam" id="TIGR00593"/>
    </source>
</evidence>
<evidence type="ECO:0000256" key="5">
    <source>
        <dbReference type="ARBA" id="ARBA00022679"/>
    </source>
</evidence>
<dbReference type="PANTHER" id="PTHR10133">
    <property type="entry name" value="DNA POLYMERASE I"/>
    <property type="match status" value="1"/>
</dbReference>
<dbReference type="GO" id="GO:0008408">
    <property type="term" value="F:3'-5' exonuclease activity"/>
    <property type="evidence" value="ECO:0007669"/>
    <property type="project" value="UniProtKB-UniRule"/>
</dbReference>
<dbReference type="Gene3D" id="3.30.70.370">
    <property type="match status" value="1"/>
</dbReference>
<proteinExistence type="inferred from homology"/>
<dbReference type="RefSeq" id="WP_267142813.1">
    <property type="nucleotide sequence ID" value="NZ_JAODIL010000073.1"/>
</dbReference>
<dbReference type="InterPro" id="IPR020045">
    <property type="entry name" value="DNA_polI_H3TH"/>
</dbReference>
<dbReference type="CDD" id="cd09859">
    <property type="entry name" value="PIN_53EXO"/>
    <property type="match status" value="1"/>
</dbReference>
<evidence type="ECO:0000256" key="15">
    <source>
        <dbReference type="ARBA" id="ARBA00049244"/>
    </source>
</evidence>
<evidence type="ECO:0000313" key="22">
    <source>
        <dbReference type="EMBL" id="MCU5776615.1"/>
    </source>
</evidence>
<organism evidence="22 23">
    <name type="scientific">Winslowiella arboricola</name>
    <dbReference type="NCBI Taxonomy" id="2978220"/>
    <lineage>
        <taxon>Bacteria</taxon>
        <taxon>Pseudomonadati</taxon>
        <taxon>Pseudomonadota</taxon>
        <taxon>Gammaproteobacteria</taxon>
        <taxon>Enterobacterales</taxon>
        <taxon>Erwiniaceae</taxon>
        <taxon>Winslowiella</taxon>
    </lineage>
</organism>
<dbReference type="InterPro" id="IPR008918">
    <property type="entry name" value="HhH2"/>
</dbReference>
<sequence>MAQIAENPLILVDGSSYLYRAYHAFPPLTNSAGEPTGAMYGVLNMLRSLLLQYKPSHVAVVFDAKGKTFRDELFEHYKSHRPPMPDDLRAQIEPLHQMVKAMGLPLLAVSGVEADDVIGTLALQAEKQGRPVLISTGDKDMAQLVTPNVTLINTMNNTILGPEEVNEKYGIPPELIIDFLALMGDSSDNIPGVPGVGEKTAQALLQGLGGITAIYDNLDKVAGLTFRGAKTMSAKLEQNKDVALLSYQLATIKTDVELEVTCDQLNVNEPAVDELLGLFKHYEFKRWITDVEQGVWLQAKKGNGAAPKAVAVTESVEQPEVASVLSADGYVTILDEETFAQWLKKLEASELFAFDLETDALDTLSANIIGLSFAVAPGEAAYLPVAHDYLDAPPQLDRKQVLARLKPLLEDAAALKVGQNLKFDRGVLKSHDIELQGIKFDTMLESYMLNSVVGKHDMDSLASRWLNHKTVTFTEIAGKGKNQLTFNQIALEEAAHYAAEDADVTLQLHLKMWPELEKQQGPKNVFESIEMPLVTVISRVERNGVLIDQNILATHSQELTTRLAELELKAHELAGEPFNLSSPKQLQTILFEKQGIKPTKKTPGGAPSTGEEVLAELALDYPLPKVILEHRGLSKLKSTYTDKLPLMINPHSGRVHTSYHQAVTATGRLSSSDPNLQNIPVRNDEGRRIRQAFVAPQGHRIVAADYSQIELRIMAHLSQDKGLLTAFAEGLDIHRATAAEVFSTALEKVTNEQRRSAKAINFGLIYGMSAFGLSRQLNIGAGEAKKYMDLYFERYPGVLQYMESTRQQAAEQGYISTLDGRRLYLPDITSSNAMRRKAAERAAINAPMQGTAADIIKRAMIAVDKWLLAQQAPEVKMIMQVHDELVFEVQEDAIESASKKIRELMENSMTLDVPLRVDIGVGDNWDQAH</sequence>
<evidence type="ECO:0000256" key="18">
    <source>
        <dbReference type="RuleBase" id="RU004460"/>
    </source>
</evidence>
<feature type="domain" description="DNA-directed DNA polymerase family A palm" evidence="21">
    <location>
        <begin position="686"/>
        <end position="893"/>
    </location>
</feature>
<dbReference type="EMBL" id="JAODIM010000035">
    <property type="protein sequence ID" value="MCU5776615.1"/>
    <property type="molecule type" value="Genomic_DNA"/>
</dbReference>
<dbReference type="FunFam" id="3.40.50.1010:FF:000001">
    <property type="entry name" value="DNA polymerase I"/>
    <property type="match status" value="1"/>
</dbReference>
<dbReference type="NCBIfam" id="NF004397">
    <property type="entry name" value="PRK05755.1"/>
    <property type="match status" value="1"/>
</dbReference>
<dbReference type="Proteomes" id="UP001064262">
    <property type="component" value="Unassembled WGS sequence"/>
</dbReference>
<evidence type="ECO:0000256" key="8">
    <source>
        <dbReference type="ARBA" id="ARBA00022722"/>
    </source>
</evidence>
<dbReference type="GO" id="GO:0003677">
    <property type="term" value="F:DNA binding"/>
    <property type="evidence" value="ECO:0007669"/>
    <property type="project" value="UniProtKB-UniRule"/>
</dbReference>
<dbReference type="InterPro" id="IPR018320">
    <property type="entry name" value="DNA_polymerase_1"/>
</dbReference>
<comment type="function">
    <text evidence="16">In addition to polymerase activity, this DNA polymerase exhibits 3'-5' and 5'-3' exonuclease activity. It is able to utilize nicked circular duplex DNA as a template and can unwind the parental DNA strand from its template.</text>
</comment>
<evidence type="ECO:0000256" key="13">
    <source>
        <dbReference type="ARBA" id="ARBA00023125"/>
    </source>
</evidence>
<comment type="subunit">
    <text evidence="2">Single-chain monomer with multiple functions.</text>
</comment>
<dbReference type="SMART" id="SM00474">
    <property type="entry name" value="35EXOc"/>
    <property type="match status" value="1"/>
</dbReference>
<dbReference type="InterPro" id="IPR002421">
    <property type="entry name" value="5-3_exonuclease"/>
</dbReference>
<evidence type="ECO:0000259" key="21">
    <source>
        <dbReference type="SMART" id="SM00482"/>
    </source>
</evidence>
<dbReference type="Pfam" id="PF02739">
    <property type="entry name" value="5_3_exonuc_N"/>
    <property type="match status" value="1"/>
</dbReference>
<dbReference type="GO" id="GO:0003887">
    <property type="term" value="F:DNA-directed DNA polymerase activity"/>
    <property type="evidence" value="ECO:0007669"/>
    <property type="project" value="UniProtKB-UniRule"/>
</dbReference>
<evidence type="ECO:0000256" key="12">
    <source>
        <dbReference type="ARBA" id="ARBA00022932"/>
    </source>
</evidence>
<evidence type="ECO:0000313" key="23">
    <source>
        <dbReference type="Proteomes" id="UP001064262"/>
    </source>
</evidence>
<dbReference type="InterPro" id="IPR019760">
    <property type="entry name" value="DNA-dir_DNA_pol_A_CS"/>
</dbReference>
<keyword evidence="23" id="KW-1185">Reference proteome</keyword>
<dbReference type="EC" id="2.7.7.7" evidence="3 17"/>
<dbReference type="InterPro" id="IPR043502">
    <property type="entry name" value="DNA/RNA_pol_sf"/>
</dbReference>
<dbReference type="InterPro" id="IPR001098">
    <property type="entry name" value="DNA-dir_DNA_pol_A_palm_dom"/>
</dbReference>
<keyword evidence="11 18" id="KW-0269">Exonuclease</keyword>
<keyword evidence="9 18" id="KW-0227">DNA damage</keyword>
<dbReference type="CDD" id="cd09898">
    <property type="entry name" value="H3TH_53EXO"/>
    <property type="match status" value="1"/>
</dbReference>
<dbReference type="Pfam" id="PF01612">
    <property type="entry name" value="DNA_pol_A_exo1"/>
    <property type="match status" value="1"/>
</dbReference>
<dbReference type="InterPro" id="IPR012337">
    <property type="entry name" value="RNaseH-like_sf"/>
</dbReference>
<dbReference type="InterPro" id="IPR029060">
    <property type="entry name" value="PIN-like_dom_sf"/>
</dbReference>
<keyword evidence="10 18" id="KW-0378">Hydrolase</keyword>
<evidence type="ECO:0000256" key="4">
    <source>
        <dbReference type="ARBA" id="ARBA00020311"/>
    </source>
</evidence>
<dbReference type="SUPFAM" id="SSF47807">
    <property type="entry name" value="5' to 3' exonuclease, C-terminal subdomain"/>
    <property type="match status" value="1"/>
</dbReference>
<evidence type="ECO:0000256" key="11">
    <source>
        <dbReference type="ARBA" id="ARBA00022839"/>
    </source>
</evidence>
<dbReference type="Pfam" id="PF00476">
    <property type="entry name" value="DNA_pol_A"/>
    <property type="match status" value="1"/>
</dbReference>
<dbReference type="SUPFAM" id="SSF56672">
    <property type="entry name" value="DNA/RNA polymerases"/>
    <property type="match status" value="1"/>
</dbReference>
<evidence type="ECO:0000256" key="16">
    <source>
        <dbReference type="ARBA" id="ARBA00060162"/>
    </source>
</evidence>
<dbReference type="SMART" id="SM00482">
    <property type="entry name" value="POLAc"/>
    <property type="match status" value="1"/>
</dbReference>
<dbReference type="InterPro" id="IPR002298">
    <property type="entry name" value="DNA_polymerase_A"/>
</dbReference>
<comment type="catalytic activity">
    <reaction evidence="15 18">
        <text>DNA(n) + a 2'-deoxyribonucleoside 5'-triphosphate = DNA(n+1) + diphosphate</text>
        <dbReference type="Rhea" id="RHEA:22508"/>
        <dbReference type="Rhea" id="RHEA-COMP:17339"/>
        <dbReference type="Rhea" id="RHEA-COMP:17340"/>
        <dbReference type="ChEBI" id="CHEBI:33019"/>
        <dbReference type="ChEBI" id="CHEBI:61560"/>
        <dbReference type="ChEBI" id="CHEBI:173112"/>
        <dbReference type="EC" id="2.7.7.7"/>
    </reaction>
</comment>
<dbReference type="SUPFAM" id="SSF53098">
    <property type="entry name" value="Ribonuclease H-like"/>
    <property type="match status" value="1"/>
</dbReference>
<dbReference type="SUPFAM" id="SSF88723">
    <property type="entry name" value="PIN domain-like"/>
    <property type="match status" value="1"/>
</dbReference>
<evidence type="ECO:0000259" key="20">
    <source>
        <dbReference type="SMART" id="SM00475"/>
    </source>
</evidence>
<dbReference type="PANTHER" id="PTHR10133:SF27">
    <property type="entry name" value="DNA POLYMERASE NU"/>
    <property type="match status" value="1"/>
</dbReference>
<keyword evidence="8" id="KW-0540">Nuclease</keyword>
<evidence type="ECO:0000256" key="14">
    <source>
        <dbReference type="ARBA" id="ARBA00023204"/>
    </source>
</evidence>
<dbReference type="Gene3D" id="1.20.1060.10">
    <property type="entry name" value="Taq DNA Polymerase, Chain T, domain 4"/>
    <property type="match status" value="1"/>
</dbReference>
<keyword evidence="6 18" id="KW-0548">Nucleotidyltransferase</keyword>
<keyword evidence="13 18" id="KW-0238">DNA-binding</keyword>
<dbReference type="FunFam" id="1.20.1060.10:FF:000001">
    <property type="entry name" value="DNA polymerase I"/>
    <property type="match status" value="1"/>
</dbReference>
<dbReference type="InterPro" id="IPR002562">
    <property type="entry name" value="3'-5'_exonuclease_dom"/>
</dbReference>
<dbReference type="InterPro" id="IPR036397">
    <property type="entry name" value="RNaseH_sf"/>
</dbReference>
<accession>A0A9J6PRD0</accession>
<dbReference type="Pfam" id="PF01367">
    <property type="entry name" value="5_3_exonuc"/>
    <property type="match status" value="1"/>
</dbReference>
<keyword evidence="7 18" id="KW-0235">DNA replication</keyword>
<dbReference type="GO" id="GO:0008409">
    <property type="term" value="F:5'-3' exonuclease activity"/>
    <property type="evidence" value="ECO:0007669"/>
    <property type="project" value="UniProtKB-UniRule"/>
</dbReference>
<feature type="domain" description="3'-5' exonuclease" evidence="19">
    <location>
        <begin position="330"/>
        <end position="517"/>
    </location>
</feature>
<evidence type="ECO:0000256" key="6">
    <source>
        <dbReference type="ARBA" id="ARBA00022695"/>
    </source>
</evidence>
<feature type="domain" description="5'-3' exonuclease" evidence="20">
    <location>
        <begin position="7"/>
        <end position="268"/>
    </location>
</feature>
<dbReference type="InterPro" id="IPR020046">
    <property type="entry name" value="5-3_exonucl_a-hlix_arch_N"/>
</dbReference>
<dbReference type="Gene3D" id="1.10.150.20">
    <property type="entry name" value="5' to 3' exonuclease, C-terminal subdomain"/>
    <property type="match status" value="2"/>
</dbReference>
<dbReference type="CDD" id="cd06139">
    <property type="entry name" value="DNA_polA_I_Ecoli_like_exo"/>
    <property type="match status" value="1"/>
</dbReference>
<dbReference type="FunFam" id="1.10.150.20:FF:000002">
    <property type="entry name" value="DNA polymerase I"/>
    <property type="match status" value="1"/>
</dbReference>
<evidence type="ECO:0000256" key="9">
    <source>
        <dbReference type="ARBA" id="ARBA00022763"/>
    </source>
</evidence>
<dbReference type="FunFam" id="1.10.150.20:FF:000003">
    <property type="entry name" value="DNA polymerase I"/>
    <property type="match status" value="1"/>
</dbReference>
<dbReference type="AlphaFoldDB" id="A0A9J6PRD0"/>